<accession>A0ACC0ACZ3</accession>
<reference evidence="2" key="1">
    <citation type="journal article" date="2023" name="Nat. Plants">
        <title>Single-cell RNA sequencing provides a high-resolution roadmap for understanding the multicellular compartmentation of specialized metabolism.</title>
        <authorList>
            <person name="Sun S."/>
            <person name="Shen X."/>
            <person name="Li Y."/>
            <person name="Li Y."/>
            <person name="Wang S."/>
            <person name="Li R."/>
            <person name="Zhang H."/>
            <person name="Shen G."/>
            <person name="Guo B."/>
            <person name="Wei J."/>
            <person name="Xu J."/>
            <person name="St-Pierre B."/>
            <person name="Chen S."/>
            <person name="Sun C."/>
        </authorList>
    </citation>
    <scope>NUCLEOTIDE SEQUENCE [LARGE SCALE GENOMIC DNA]</scope>
</reference>
<sequence>MERGGICPDIITYNSLIYCYCWEGRMREALRLHKESKGAILTKSHTLLLLMECRANDLDEALLLRDALEAKRLYPGIVTQKYEVCLKVRTKMLEAGLKLDSFTLKALIHRILQSSRCNITPSLFDSHLVDDSVMERIEQLESKMEALTSTSDLVALVADVGVLKRYSYYFDGRNEYDEEVYDLPCPGCCFIEKEKKLEARWEW</sequence>
<name>A0ACC0ACZ3_CATRO</name>
<keyword evidence="2" id="KW-1185">Reference proteome</keyword>
<proteinExistence type="predicted"/>
<protein>
    <submittedName>
        <fullName evidence="1">Uncharacterized protein</fullName>
    </submittedName>
</protein>
<comment type="caution">
    <text evidence="1">The sequence shown here is derived from an EMBL/GenBank/DDBJ whole genome shotgun (WGS) entry which is preliminary data.</text>
</comment>
<evidence type="ECO:0000313" key="1">
    <source>
        <dbReference type="EMBL" id="KAI5658145.1"/>
    </source>
</evidence>
<dbReference type="EMBL" id="CM044706">
    <property type="protein sequence ID" value="KAI5658145.1"/>
    <property type="molecule type" value="Genomic_DNA"/>
</dbReference>
<organism evidence="1 2">
    <name type="scientific">Catharanthus roseus</name>
    <name type="common">Madagascar periwinkle</name>
    <name type="synonym">Vinca rosea</name>
    <dbReference type="NCBI Taxonomy" id="4058"/>
    <lineage>
        <taxon>Eukaryota</taxon>
        <taxon>Viridiplantae</taxon>
        <taxon>Streptophyta</taxon>
        <taxon>Embryophyta</taxon>
        <taxon>Tracheophyta</taxon>
        <taxon>Spermatophyta</taxon>
        <taxon>Magnoliopsida</taxon>
        <taxon>eudicotyledons</taxon>
        <taxon>Gunneridae</taxon>
        <taxon>Pentapetalae</taxon>
        <taxon>asterids</taxon>
        <taxon>lamiids</taxon>
        <taxon>Gentianales</taxon>
        <taxon>Apocynaceae</taxon>
        <taxon>Rauvolfioideae</taxon>
        <taxon>Vinceae</taxon>
        <taxon>Catharanthinae</taxon>
        <taxon>Catharanthus</taxon>
    </lineage>
</organism>
<evidence type="ECO:0000313" key="2">
    <source>
        <dbReference type="Proteomes" id="UP001060085"/>
    </source>
</evidence>
<dbReference type="Proteomes" id="UP001060085">
    <property type="component" value="Linkage Group LG06"/>
</dbReference>
<gene>
    <name evidence="1" type="ORF">M9H77_26938</name>
</gene>